<reference evidence="2" key="1">
    <citation type="journal article" date="2019" name="Int. J. Syst. Evol. Microbiol.">
        <title>The Global Catalogue of Microorganisms (GCM) 10K type strain sequencing project: providing services to taxonomists for standard genome sequencing and annotation.</title>
        <authorList>
            <consortium name="The Broad Institute Genomics Platform"/>
            <consortium name="The Broad Institute Genome Sequencing Center for Infectious Disease"/>
            <person name="Wu L."/>
            <person name="Ma J."/>
        </authorList>
    </citation>
    <scope>NUCLEOTIDE SEQUENCE [LARGE SCALE GENOMIC DNA]</scope>
    <source>
        <strain evidence="2">JCM 17919</strain>
    </source>
</reference>
<dbReference type="RefSeq" id="WP_345255283.1">
    <property type="nucleotide sequence ID" value="NZ_BAABGY010000007.1"/>
</dbReference>
<dbReference type="EMBL" id="BAABGY010000007">
    <property type="protein sequence ID" value="GAA4328518.1"/>
    <property type="molecule type" value="Genomic_DNA"/>
</dbReference>
<organism evidence="1 2">
    <name type="scientific">Flaviaesturariibacter amylovorans</name>
    <dbReference type="NCBI Taxonomy" id="1084520"/>
    <lineage>
        <taxon>Bacteria</taxon>
        <taxon>Pseudomonadati</taxon>
        <taxon>Bacteroidota</taxon>
        <taxon>Chitinophagia</taxon>
        <taxon>Chitinophagales</taxon>
        <taxon>Chitinophagaceae</taxon>
        <taxon>Flaviaestuariibacter</taxon>
    </lineage>
</organism>
<proteinExistence type="predicted"/>
<evidence type="ECO:0000313" key="2">
    <source>
        <dbReference type="Proteomes" id="UP001501725"/>
    </source>
</evidence>
<name>A0ABP8GRD0_9BACT</name>
<keyword evidence="2" id="KW-1185">Reference proteome</keyword>
<dbReference type="Proteomes" id="UP001501725">
    <property type="component" value="Unassembled WGS sequence"/>
</dbReference>
<evidence type="ECO:0000313" key="1">
    <source>
        <dbReference type="EMBL" id="GAA4328518.1"/>
    </source>
</evidence>
<gene>
    <name evidence="1" type="ORF">GCM10023184_18440</name>
</gene>
<protein>
    <submittedName>
        <fullName evidence="1">Uncharacterized protein</fullName>
    </submittedName>
</protein>
<sequence length="78" mass="9499">MIHFWGSLMAMGLGEKARERIWLYERPGQEFCLVPFWDMEKGRKRFVKFQRMLDQWVFVDLVDIKKEKKPKPPKKGKK</sequence>
<accession>A0ABP8GRD0</accession>
<comment type="caution">
    <text evidence="1">The sequence shown here is derived from an EMBL/GenBank/DDBJ whole genome shotgun (WGS) entry which is preliminary data.</text>
</comment>